<dbReference type="RefSeq" id="WP_143018960.1">
    <property type="nucleotide sequence ID" value="NZ_FNEN01000041.1"/>
</dbReference>
<dbReference type="OrthoDB" id="9813368at2"/>
<dbReference type="Gene3D" id="2.30.30.40">
    <property type="entry name" value="SH3 Domains"/>
    <property type="match status" value="4"/>
</dbReference>
<dbReference type="Proteomes" id="UP000198853">
    <property type="component" value="Unassembled WGS sequence"/>
</dbReference>
<proteinExistence type="predicted"/>
<protein>
    <submittedName>
        <fullName evidence="3">Uncharacterized conserved protein YgiM, contains N-terminal SH3 domain, DUF1202 family</fullName>
    </submittedName>
</protein>
<gene>
    <name evidence="3" type="ORF">SAMN04488123_1411</name>
</gene>
<reference evidence="3 4" key="1">
    <citation type="submission" date="2016-10" db="EMBL/GenBank/DDBJ databases">
        <authorList>
            <person name="de Groot N.N."/>
        </authorList>
    </citation>
    <scope>NUCLEOTIDE SEQUENCE [LARGE SCALE GENOMIC DNA]</scope>
    <source>
        <strain evidence="3 4">DSM 21771</strain>
    </source>
</reference>
<evidence type="ECO:0000313" key="4">
    <source>
        <dbReference type="Proteomes" id="UP000198853"/>
    </source>
</evidence>
<evidence type="ECO:0000256" key="1">
    <source>
        <dbReference type="SAM" id="MobiDB-lite"/>
    </source>
</evidence>
<organism evidence="3 4">
    <name type="scientific">Natribacillus halophilus</name>
    <dbReference type="NCBI Taxonomy" id="549003"/>
    <lineage>
        <taxon>Bacteria</taxon>
        <taxon>Bacillati</taxon>
        <taxon>Bacillota</taxon>
        <taxon>Bacilli</taxon>
        <taxon>Bacillales</taxon>
        <taxon>Bacillaceae</taxon>
        <taxon>Natribacillus</taxon>
    </lineage>
</organism>
<feature type="domain" description="SH3b" evidence="2">
    <location>
        <begin position="108"/>
        <end position="172"/>
    </location>
</feature>
<dbReference type="EMBL" id="FNEN01000041">
    <property type="protein sequence ID" value="SDJ34205.1"/>
    <property type="molecule type" value="Genomic_DNA"/>
</dbReference>
<feature type="compositionally biased region" description="Acidic residues" evidence="1">
    <location>
        <begin position="171"/>
        <end position="184"/>
    </location>
</feature>
<dbReference type="Pfam" id="PF08239">
    <property type="entry name" value="SH3_3"/>
    <property type="match status" value="4"/>
</dbReference>
<dbReference type="PANTHER" id="PTHR34408:SF1">
    <property type="entry name" value="GLYCOSYL HYDROLASE FAMILY 19 DOMAIN-CONTAINING PROTEIN HI_1415"/>
    <property type="match status" value="1"/>
</dbReference>
<dbReference type="InterPro" id="IPR052354">
    <property type="entry name" value="Cell_Wall_Dynamics_Protein"/>
</dbReference>
<dbReference type="InterPro" id="IPR003646">
    <property type="entry name" value="SH3-like_bac-type"/>
</dbReference>
<evidence type="ECO:0000313" key="3">
    <source>
        <dbReference type="EMBL" id="SDJ34205.1"/>
    </source>
</evidence>
<feature type="non-terminal residue" evidence="3">
    <location>
        <position position="376"/>
    </location>
</feature>
<dbReference type="PANTHER" id="PTHR34408">
    <property type="entry name" value="FAMILY PROTEIN, PUTATIVE-RELATED"/>
    <property type="match status" value="1"/>
</dbReference>
<dbReference type="PROSITE" id="PS51781">
    <property type="entry name" value="SH3B"/>
    <property type="match status" value="3"/>
</dbReference>
<evidence type="ECO:0000259" key="2">
    <source>
        <dbReference type="PROSITE" id="PS51781"/>
    </source>
</evidence>
<accession>A0A1G8SZH0</accession>
<dbReference type="SMART" id="SM00287">
    <property type="entry name" value="SH3b"/>
    <property type="match status" value="4"/>
</dbReference>
<feature type="region of interest" description="Disordered" evidence="1">
    <location>
        <begin position="170"/>
        <end position="208"/>
    </location>
</feature>
<name>A0A1G8SZH0_9BACI</name>
<keyword evidence="4" id="KW-1185">Reference proteome</keyword>
<sequence>MECKSIVSTFLMSFLIVGLTESQLSAEVGTAEELEEVDKTHGIVRSPLLNVRSGPDEEYEVIGELDDYTRVELEGETSDGWYKINAEEFSDEAYVSASAIVPVDEPEYEEGYVEGDLVNVREGPSEDETDVAQLEQGEQVEVVGEIDDWYKIRVDDVEGSTYVNGSYITSEEPDALDETEESTSEEIQVAETDERTFEETQDLSEPEYSHGIVQSSYLNVRSGPGTDHETIGGLEDYTRVELEGETSDGWYQISGEGFSGDAYVSGDFIVPVDLPEYEEGYVDSDLLNVREGPGVDEARVHQLERNEQLEVVGEIDGWYKLQLDDIDGPTYVSGNHITPEETLELTEPEYSHGIVQSSYLNVRSGPGTDHETIGGL</sequence>
<feature type="domain" description="SH3b" evidence="2">
    <location>
        <begin position="39"/>
        <end position="104"/>
    </location>
</feature>
<feature type="domain" description="SH3b" evidence="2">
    <location>
        <begin position="205"/>
        <end position="273"/>
    </location>
</feature>
<dbReference type="AlphaFoldDB" id="A0A1G8SZH0"/>